<dbReference type="SUPFAM" id="SSF48334">
    <property type="entry name" value="DNA repair protein MutS, domain III"/>
    <property type="match status" value="1"/>
</dbReference>
<dbReference type="Proteomes" id="UP000249377">
    <property type="component" value="Unassembled WGS sequence"/>
</dbReference>
<proteinExistence type="predicted"/>
<accession>A0A328U8W2</accession>
<feature type="transmembrane region" description="Helical" evidence="4">
    <location>
        <begin position="438"/>
        <end position="458"/>
    </location>
</feature>
<dbReference type="InterPro" id="IPR027417">
    <property type="entry name" value="P-loop_NTPase"/>
</dbReference>
<keyword evidence="7" id="KW-1185">Reference proteome</keyword>
<evidence type="ECO:0000313" key="6">
    <source>
        <dbReference type="EMBL" id="RAQ22615.1"/>
    </source>
</evidence>
<evidence type="ECO:0000256" key="3">
    <source>
        <dbReference type="ARBA" id="ARBA00023125"/>
    </source>
</evidence>
<keyword evidence="4" id="KW-0472">Membrane</keyword>
<keyword evidence="4" id="KW-0812">Transmembrane</keyword>
<feature type="transmembrane region" description="Helical" evidence="4">
    <location>
        <begin position="222"/>
        <end position="247"/>
    </location>
</feature>
<feature type="domain" description="DNA mismatch repair proteins mutS family" evidence="5">
    <location>
        <begin position="418"/>
        <end position="595"/>
    </location>
</feature>
<evidence type="ECO:0000256" key="2">
    <source>
        <dbReference type="ARBA" id="ARBA00022840"/>
    </source>
</evidence>
<dbReference type="SUPFAM" id="SSF52540">
    <property type="entry name" value="P-loop containing nucleoside triphosphate hydrolases"/>
    <property type="match status" value="1"/>
</dbReference>
<evidence type="ECO:0000256" key="1">
    <source>
        <dbReference type="ARBA" id="ARBA00022741"/>
    </source>
</evidence>
<dbReference type="SMART" id="SM00534">
    <property type="entry name" value="MUTSac"/>
    <property type="match status" value="1"/>
</dbReference>
<comment type="caution">
    <text evidence="6">The sequence shown here is derived from an EMBL/GenBank/DDBJ whole genome shotgun (WGS) entry which is preliminary data.</text>
</comment>
<keyword evidence="4" id="KW-1133">Transmembrane helix</keyword>
<dbReference type="Gene3D" id="3.40.50.300">
    <property type="entry name" value="P-loop containing nucleotide triphosphate hydrolases"/>
    <property type="match status" value="1"/>
</dbReference>
<feature type="transmembrane region" description="Helical" evidence="4">
    <location>
        <begin position="28"/>
        <end position="47"/>
    </location>
</feature>
<evidence type="ECO:0000313" key="7">
    <source>
        <dbReference type="Proteomes" id="UP000249377"/>
    </source>
</evidence>
<gene>
    <name evidence="6" type="ORF">DPQ25_12600</name>
</gene>
<dbReference type="InterPro" id="IPR036187">
    <property type="entry name" value="DNA_mismatch_repair_MutS_sf"/>
</dbReference>
<dbReference type="EMBL" id="QLYR01000011">
    <property type="protein sequence ID" value="RAQ22615.1"/>
    <property type="molecule type" value="Genomic_DNA"/>
</dbReference>
<evidence type="ECO:0000259" key="5">
    <source>
        <dbReference type="SMART" id="SM00534"/>
    </source>
</evidence>
<dbReference type="GO" id="GO:0005829">
    <property type="term" value="C:cytosol"/>
    <property type="evidence" value="ECO:0007669"/>
    <property type="project" value="TreeGrafter"/>
</dbReference>
<dbReference type="GO" id="GO:0006298">
    <property type="term" value="P:mismatch repair"/>
    <property type="evidence" value="ECO:0007669"/>
    <property type="project" value="InterPro"/>
</dbReference>
<dbReference type="RefSeq" id="WP_112333526.1">
    <property type="nucleotide sequence ID" value="NZ_QLYR01000011.1"/>
</dbReference>
<protein>
    <submittedName>
        <fullName evidence="6">Mannonate oxidoreductase</fullName>
    </submittedName>
</protein>
<dbReference type="AlphaFoldDB" id="A0A328U8W2"/>
<organism evidence="6 7">
    <name type="scientific">Hydrogeniiclostridium mannosilyticum</name>
    <dbReference type="NCBI Taxonomy" id="2764322"/>
    <lineage>
        <taxon>Bacteria</taxon>
        <taxon>Bacillati</taxon>
        <taxon>Bacillota</taxon>
        <taxon>Clostridia</taxon>
        <taxon>Eubacteriales</taxon>
        <taxon>Acutalibacteraceae</taxon>
        <taxon>Hydrogeniiclostridium</taxon>
    </lineage>
</organism>
<dbReference type="GO" id="GO:0030983">
    <property type="term" value="F:mismatched DNA binding"/>
    <property type="evidence" value="ECO:0007669"/>
    <property type="project" value="InterPro"/>
</dbReference>
<dbReference type="GO" id="GO:0140664">
    <property type="term" value="F:ATP-dependent DNA damage sensor activity"/>
    <property type="evidence" value="ECO:0007669"/>
    <property type="project" value="InterPro"/>
</dbReference>
<reference evidence="6 7" key="1">
    <citation type="submission" date="2018-06" db="EMBL/GenBank/DDBJ databases">
        <title>Noncontiguous genome sequence of Ruminococcaceae bacterium ASD2818.</title>
        <authorList>
            <person name="Chaplin A.V."/>
            <person name="Sokolova S.R."/>
            <person name="Kochetkova T.O."/>
            <person name="Goltsov A.Y."/>
            <person name="Trofimov D.Y."/>
            <person name="Efimov B.A."/>
        </authorList>
    </citation>
    <scope>NUCLEOTIDE SEQUENCE [LARGE SCALE GENOMIC DNA]</scope>
    <source>
        <strain evidence="6 7">ASD2818</strain>
    </source>
</reference>
<dbReference type="Pfam" id="PF00488">
    <property type="entry name" value="MutS_V"/>
    <property type="match status" value="1"/>
</dbReference>
<dbReference type="Gene3D" id="1.10.1420.10">
    <property type="match status" value="1"/>
</dbReference>
<keyword evidence="2" id="KW-0067">ATP-binding</keyword>
<dbReference type="InterPro" id="IPR007696">
    <property type="entry name" value="DNA_mismatch_repair_MutS_core"/>
</dbReference>
<feature type="transmembrane region" description="Helical" evidence="4">
    <location>
        <begin position="53"/>
        <end position="70"/>
    </location>
</feature>
<dbReference type="PANTHER" id="PTHR11361">
    <property type="entry name" value="DNA MISMATCH REPAIR PROTEIN MUTS FAMILY MEMBER"/>
    <property type="match status" value="1"/>
</dbReference>
<dbReference type="InterPro" id="IPR000432">
    <property type="entry name" value="DNA_mismatch_repair_MutS_C"/>
</dbReference>
<dbReference type="Pfam" id="PF05192">
    <property type="entry name" value="MutS_III"/>
    <property type="match status" value="1"/>
</dbReference>
<dbReference type="PANTHER" id="PTHR11361:SF99">
    <property type="entry name" value="DNA MISMATCH REPAIR PROTEIN"/>
    <property type="match status" value="1"/>
</dbReference>
<evidence type="ECO:0000256" key="4">
    <source>
        <dbReference type="SAM" id="Phobius"/>
    </source>
</evidence>
<dbReference type="GO" id="GO:0005524">
    <property type="term" value="F:ATP binding"/>
    <property type="evidence" value="ECO:0007669"/>
    <property type="project" value="UniProtKB-KW"/>
</dbReference>
<name>A0A328U8W2_9FIRM</name>
<sequence>MKQEVYAAQLKAEQERGRLLARRYNQVSALRLVCFLLVLFCLCLAWFGGQAWGYAPAAALAAAFLGLMACHRRVALKQAYCAARRQVLQGLLACFDSSWHGFSEDGTAFLNEKAPRLEDLDVFGPRSLYQYLCAAGTPMGKRLLAEWLSSDPPEADELRARQKAVEELVEKAGFSLELRTLLHLLRNGNADLAAQEDFLQKAVQPGPPPSAASRVLMWGLPALTWVLLGLSLAGLIPALVSAAFLLLQLGLTLFSYTRHTGALSPLFSIERDLTEYEALFVLLEKTEFHSALLAGHRAHIAAGAASGLKKLRTIGAAVRLRHNPVAYAVAASLLLWDHHCAAAFARWKQTYGASLRGWFEAVACLEACVSLQLPALVRENVCFPEIVDTDEPLFRAEGMRHPLLAETDAVPNDAGLAHGTVIITGSNMSGKTTFLRTIGLNMVLAYAGAPVCAAGLALSRMKLFTSMRVEDDVSRGISTFYAELLRIRAMVAYQKERKPMMALIDEIFKGTNSADRIVGATAAVKRLSSSWCLTLVSTHDFELCALESDPVIRARNFHFEESYQGDRICFDYRIKDGRCRTANARHLLRLVGILQDQPGQEGTG</sequence>
<keyword evidence="1" id="KW-0547">Nucleotide-binding</keyword>
<dbReference type="InterPro" id="IPR045076">
    <property type="entry name" value="MutS"/>
</dbReference>
<keyword evidence="3" id="KW-0238">DNA-binding</keyword>